<organism evidence="1 2">
    <name type="scientific">Moschus moschiferus</name>
    <name type="common">Siberian musk deer</name>
    <name type="synonym">Moschus sibiricus</name>
    <dbReference type="NCBI Taxonomy" id="68415"/>
    <lineage>
        <taxon>Eukaryota</taxon>
        <taxon>Metazoa</taxon>
        <taxon>Chordata</taxon>
        <taxon>Craniata</taxon>
        <taxon>Vertebrata</taxon>
        <taxon>Euteleostomi</taxon>
        <taxon>Mammalia</taxon>
        <taxon>Eutheria</taxon>
        <taxon>Laurasiatheria</taxon>
        <taxon>Artiodactyla</taxon>
        <taxon>Ruminantia</taxon>
        <taxon>Pecora</taxon>
        <taxon>Moschidae</taxon>
        <taxon>Moschus</taxon>
    </lineage>
</organism>
<protein>
    <submittedName>
        <fullName evidence="1">Uncharacterized protein</fullName>
    </submittedName>
</protein>
<sequence>MTWIKYQGGRGANYVAKISACSVNVPATVNTQGFSPSFDSLYEFFLDFPGGSVVNLCNTAICC</sequence>
<accession>A0A8C6FVS6</accession>
<proteinExistence type="predicted"/>
<keyword evidence="2" id="KW-1185">Reference proteome</keyword>
<dbReference type="Ensembl" id="ENSMMST00000032795.1">
    <property type="protein sequence ID" value="ENSMMSP00000029774.1"/>
    <property type="gene ID" value="ENSMMSG00000022285.1"/>
</dbReference>
<dbReference type="Proteomes" id="UP000694544">
    <property type="component" value="Unplaced"/>
</dbReference>
<name>A0A8C6FVS6_MOSMO</name>
<reference evidence="1" key="2">
    <citation type="submission" date="2025-09" db="UniProtKB">
        <authorList>
            <consortium name="Ensembl"/>
        </authorList>
    </citation>
    <scope>IDENTIFICATION</scope>
</reference>
<evidence type="ECO:0000313" key="2">
    <source>
        <dbReference type="Proteomes" id="UP000694544"/>
    </source>
</evidence>
<evidence type="ECO:0000313" key="1">
    <source>
        <dbReference type="Ensembl" id="ENSMMSP00000029774.1"/>
    </source>
</evidence>
<dbReference type="AlphaFoldDB" id="A0A8C6FVS6"/>
<reference evidence="1" key="1">
    <citation type="submission" date="2025-08" db="UniProtKB">
        <authorList>
            <consortium name="Ensembl"/>
        </authorList>
    </citation>
    <scope>IDENTIFICATION</scope>
</reference>
<dbReference type="GeneTree" id="ENSGT01010000228692"/>